<dbReference type="Gene3D" id="3.40.50.2300">
    <property type="match status" value="2"/>
</dbReference>
<keyword evidence="6" id="KW-1185">Reference proteome</keyword>
<evidence type="ECO:0000259" key="4">
    <source>
        <dbReference type="Pfam" id="PF13458"/>
    </source>
</evidence>
<evidence type="ECO:0000256" key="1">
    <source>
        <dbReference type="ARBA" id="ARBA00010062"/>
    </source>
</evidence>
<reference evidence="5 6" key="1">
    <citation type="submission" date="2020-07" db="EMBL/GenBank/DDBJ databases">
        <title>Sequencing the genomes of 1000 actinobacteria strains.</title>
        <authorList>
            <person name="Klenk H.-P."/>
        </authorList>
    </citation>
    <scope>NUCLEOTIDE SEQUENCE [LARGE SCALE GENOMIC DNA]</scope>
    <source>
        <strain evidence="5 6">CXB654</strain>
    </source>
</reference>
<evidence type="ECO:0000256" key="3">
    <source>
        <dbReference type="SAM" id="SignalP"/>
    </source>
</evidence>
<evidence type="ECO:0000313" key="6">
    <source>
        <dbReference type="Proteomes" id="UP000589036"/>
    </source>
</evidence>
<dbReference type="Pfam" id="PF13458">
    <property type="entry name" value="Peripla_BP_6"/>
    <property type="match status" value="1"/>
</dbReference>
<dbReference type="PANTHER" id="PTHR47235:SF1">
    <property type="entry name" value="BLR6548 PROTEIN"/>
    <property type="match status" value="1"/>
</dbReference>
<dbReference type="RefSeq" id="WP_179643936.1">
    <property type="nucleotide sequence ID" value="NZ_BAAAYY010000016.1"/>
</dbReference>
<keyword evidence="2 3" id="KW-0732">Signal</keyword>
<comment type="caution">
    <text evidence="5">The sequence shown here is derived from an EMBL/GenBank/DDBJ whole genome shotgun (WGS) entry which is preliminary data.</text>
</comment>
<sequence>MTSTGTTASRPRRLHAGVAAAAALALVLTACSSKASDGEGGVDDEGVAMGPGVTEDTVTVGLMTDMTNVYAALGKSLTQAQQLYFQQVNEDGGICGRQVEVVVRDHGYDVQQAVANYTEISSDVAAFPQFLGSPMVMAVKDRIGEDHVLTIPQAWSTALLGSQYIQVTGTTYDVDMINAVQFLMEDHGIESGDAIGHVYFEGDYGESALHGAVYAAETEGIQLVEQRITSSDTDMTAAVSALEDSDVDAVLMSAGPEQSASLASVAAARGMDVPIVASNSGFAPQLLETPAAEPLLENFYSMNAGLPIAADVDEVQRLADDYSAAYPEDPLDTAVISGYSSAVLIGDALRTACENGDLTRDGITSAHRSQSQYDNPYGVDMDLSIWDASAARQSHVLKPDADAVGGLVVHKEAFGSEMLENYVSPVG</sequence>
<gene>
    <name evidence="5" type="ORF">HDA32_003209</name>
</gene>
<comment type="similarity">
    <text evidence="1">Belongs to the leucine-binding protein family.</text>
</comment>
<feature type="domain" description="Leucine-binding protein" evidence="4">
    <location>
        <begin position="57"/>
        <end position="380"/>
    </location>
</feature>
<dbReference type="Proteomes" id="UP000589036">
    <property type="component" value="Unassembled WGS sequence"/>
</dbReference>
<protein>
    <submittedName>
        <fullName evidence="5">ABC-type branched-subunit amino acid transport system substrate-binding protein</fullName>
    </submittedName>
</protein>
<feature type="chain" id="PRO_5032290961" evidence="3">
    <location>
        <begin position="36"/>
        <end position="427"/>
    </location>
</feature>
<dbReference type="InterPro" id="IPR028081">
    <property type="entry name" value="Leu-bd"/>
</dbReference>
<dbReference type="AlphaFoldDB" id="A0A852TVP7"/>
<dbReference type="InterPro" id="IPR028082">
    <property type="entry name" value="Peripla_BP_I"/>
</dbReference>
<name>A0A852TVP7_9ACTN</name>
<dbReference type="SUPFAM" id="SSF53822">
    <property type="entry name" value="Periplasmic binding protein-like I"/>
    <property type="match status" value="1"/>
</dbReference>
<dbReference type="EMBL" id="JACCCC010000001">
    <property type="protein sequence ID" value="NYE48089.1"/>
    <property type="molecule type" value="Genomic_DNA"/>
</dbReference>
<accession>A0A852TVP7</accession>
<evidence type="ECO:0000256" key="2">
    <source>
        <dbReference type="ARBA" id="ARBA00022729"/>
    </source>
</evidence>
<dbReference type="PANTHER" id="PTHR47235">
    <property type="entry name" value="BLR6548 PROTEIN"/>
    <property type="match status" value="1"/>
</dbReference>
<proteinExistence type="inferred from homology"/>
<organism evidence="5 6">
    <name type="scientific">Spinactinospora alkalitolerans</name>
    <dbReference type="NCBI Taxonomy" id="687207"/>
    <lineage>
        <taxon>Bacteria</taxon>
        <taxon>Bacillati</taxon>
        <taxon>Actinomycetota</taxon>
        <taxon>Actinomycetes</taxon>
        <taxon>Streptosporangiales</taxon>
        <taxon>Nocardiopsidaceae</taxon>
        <taxon>Spinactinospora</taxon>
    </lineage>
</organism>
<feature type="signal peptide" evidence="3">
    <location>
        <begin position="1"/>
        <end position="35"/>
    </location>
</feature>
<evidence type="ECO:0000313" key="5">
    <source>
        <dbReference type="EMBL" id="NYE48089.1"/>
    </source>
</evidence>